<protein>
    <recommendedName>
        <fullName evidence="3">ATP synthase subunit delta, mitochondrial</fullName>
    </recommendedName>
    <alternativeName>
        <fullName evidence="13">F-ATPase delta subunit</fullName>
    </alternativeName>
</protein>
<dbReference type="PANTHER" id="PTHR13822">
    <property type="entry name" value="ATP SYNTHASE DELTA/EPSILON CHAIN"/>
    <property type="match status" value="1"/>
</dbReference>
<evidence type="ECO:0000313" key="16">
    <source>
        <dbReference type="EMBL" id="EJT47015.1"/>
    </source>
</evidence>
<evidence type="ECO:0000256" key="7">
    <source>
        <dbReference type="ARBA" id="ARBA00022946"/>
    </source>
</evidence>
<dbReference type="GO" id="GO:0005743">
    <property type="term" value="C:mitochondrial inner membrane"/>
    <property type="evidence" value="ECO:0007669"/>
    <property type="project" value="UniProtKB-SubCell"/>
</dbReference>
<keyword evidence="4" id="KW-0813">Transport</keyword>
<dbReference type="Pfam" id="PF21334">
    <property type="entry name" value="ATPD_C_fung"/>
    <property type="match status" value="1"/>
</dbReference>
<dbReference type="KEGG" id="tasa:A1Q1_04258"/>
<dbReference type="InterPro" id="IPR001469">
    <property type="entry name" value="ATP_synth_F1_dsu/esu"/>
</dbReference>
<dbReference type="VEuPathDB" id="FungiDB:A1Q1_04258"/>
<evidence type="ECO:0000256" key="3">
    <source>
        <dbReference type="ARBA" id="ARBA00016960"/>
    </source>
</evidence>
<dbReference type="HAMAP" id="MF_00530">
    <property type="entry name" value="ATP_synth_epsil_bac"/>
    <property type="match status" value="1"/>
</dbReference>
<comment type="caution">
    <text evidence="16">The sequence shown here is derived from an EMBL/GenBank/DDBJ whole genome shotgun (WGS) entry which is preliminary data.</text>
</comment>
<evidence type="ECO:0000259" key="15">
    <source>
        <dbReference type="Pfam" id="PF21334"/>
    </source>
</evidence>
<keyword evidence="8" id="KW-0406">Ion transport</keyword>
<dbReference type="Gene3D" id="6.10.140.880">
    <property type="match status" value="1"/>
</dbReference>
<evidence type="ECO:0000256" key="4">
    <source>
        <dbReference type="ARBA" id="ARBA00022448"/>
    </source>
</evidence>
<dbReference type="Proteomes" id="UP000002748">
    <property type="component" value="Unassembled WGS sequence"/>
</dbReference>
<sequence>MSALRLSSSFRVAARQASIARVARRGYADVADDKLKLSLVSPSQAVTQVNIPAATGDMGILSNHVPSIEALRPGVVEVIEEGGKTGKYFGTAQGRLLSHHWSGRQLHVAQQIPTGFATTSSITRLSIAATWSRGCRAAMECDERSPTSPWRCHIHDLGAFTLTSVSTGFATVHPNNTLTINAVEAYPIDKFSADAVRNGISEAQKVIGSSASEQEKAEARIELEVFEAINAALGKSA</sequence>
<dbReference type="EMBL" id="ALBS01000266">
    <property type="protein sequence ID" value="EJT47015.1"/>
    <property type="molecule type" value="Genomic_DNA"/>
</dbReference>
<evidence type="ECO:0000256" key="13">
    <source>
        <dbReference type="ARBA" id="ARBA00031669"/>
    </source>
</evidence>
<keyword evidence="12" id="KW-0066">ATP synthesis</keyword>
<reference evidence="16 17" key="1">
    <citation type="journal article" date="2012" name="Eukaryot. Cell">
        <title>Draft genome sequence of CBS 2479, the standard type strain of Trichosporon asahii.</title>
        <authorList>
            <person name="Yang R.Y."/>
            <person name="Li H.T."/>
            <person name="Zhu H."/>
            <person name="Zhou G.P."/>
            <person name="Wang M."/>
            <person name="Wang L."/>
        </authorList>
    </citation>
    <scope>NUCLEOTIDE SEQUENCE [LARGE SCALE GENOMIC DNA]</scope>
    <source>
        <strain evidence="17">ATCC 90039 / CBS 2479 / JCM 2466 / KCTC 7840 / NCYC 2677 / UAMH 7654</strain>
    </source>
</reference>
<dbReference type="GO" id="GO:0045259">
    <property type="term" value="C:proton-transporting ATP synthase complex"/>
    <property type="evidence" value="ECO:0007669"/>
    <property type="project" value="UniProtKB-KW"/>
</dbReference>
<comment type="subcellular location">
    <subcellularLocation>
        <location evidence="1">Mitochondrion inner membrane</location>
    </subcellularLocation>
</comment>
<evidence type="ECO:0000256" key="9">
    <source>
        <dbReference type="ARBA" id="ARBA00023128"/>
    </source>
</evidence>
<dbReference type="Gene3D" id="2.60.15.10">
    <property type="entry name" value="F0F1 ATP synthase delta/epsilon subunit, N-terminal"/>
    <property type="match status" value="1"/>
</dbReference>
<evidence type="ECO:0000259" key="14">
    <source>
        <dbReference type="Pfam" id="PF02823"/>
    </source>
</evidence>
<dbReference type="HOGENOM" id="CLU_084338_0_0_1"/>
<accession>J4U8Z4</accession>
<evidence type="ECO:0000256" key="2">
    <source>
        <dbReference type="ARBA" id="ARBA00005712"/>
    </source>
</evidence>
<evidence type="ECO:0000256" key="12">
    <source>
        <dbReference type="ARBA" id="ARBA00023310"/>
    </source>
</evidence>
<evidence type="ECO:0000256" key="5">
    <source>
        <dbReference type="ARBA" id="ARBA00022781"/>
    </source>
</evidence>
<feature type="domain" description="ATP synthase F1 complex delta/epsilon subunit N-terminal" evidence="14">
    <location>
        <begin position="43"/>
        <end position="87"/>
    </location>
</feature>
<feature type="domain" description="F1F0-ATP synthase subunit delta C-terminal" evidence="15">
    <location>
        <begin position="191"/>
        <end position="231"/>
    </location>
</feature>
<keyword evidence="9" id="KW-0496">Mitochondrion</keyword>
<organism evidence="16 17">
    <name type="scientific">Trichosporon asahii var. asahii (strain ATCC 90039 / CBS 2479 / JCM 2466 / KCTC 7840 / NBRC 103889/ NCYC 2677 / UAMH 7654)</name>
    <name type="common">Yeast</name>
    <dbReference type="NCBI Taxonomy" id="1186058"/>
    <lineage>
        <taxon>Eukaryota</taxon>
        <taxon>Fungi</taxon>
        <taxon>Dikarya</taxon>
        <taxon>Basidiomycota</taxon>
        <taxon>Agaricomycotina</taxon>
        <taxon>Tremellomycetes</taxon>
        <taxon>Trichosporonales</taxon>
        <taxon>Trichosporonaceae</taxon>
        <taxon>Trichosporon</taxon>
    </lineage>
</organism>
<dbReference type="OrthoDB" id="270171at2759"/>
<dbReference type="GeneID" id="25987771"/>
<dbReference type="CDD" id="cd12152">
    <property type="entry name" value="F1-ATPase_delta"/>
    <property type="match status" value="1"/>
</dbReference>
<proteinExistence type="inferred from homology"/>
<dbReference type="Pfam" id="PF02823">
    <property type="entry name" value="ATP-synt_DE_N"/>
    <property type="match status" value="1"/>
</dbReference>
<evidence type="ECO:0000256" key="11">
    <source>
        <dbReference type="ARBA" id="ARBA00023196"/>
    </source>
</evidence>
<evidence type="ECO:0000256" key="8">
    <source>
        <dbReference type="ARBA" id="ARBA00023065"/>
    </source>
</evidence>
<comment type="similarity">
    <text evidence="2">Belongs to the ATPase epsilon chain family.</text>
</comment>
<evidence type="ECO:0000256" key="10">
    <source>
        <dbReference type="ARBA" id="ARBA00023136"/>
    </source>
</evidence>
<gene>
    <name evidence="16" type="ORF">A1Q1_04258</name>
</gene>
<dbReference type="InterPro" id="IPR048938">
    <property type="entry name" value="ATPD_C_fung"/>
</dbReference>
<keyword evidence="11" id="KW-0139">CF(1)</keyword>
<name>J4U8Z4_TRIAS</name>
<dbReference type="AlphaFoldDB" id="J4U8Z4"/>
<keyword evidence="7" id="KW-0809">Transit peptide</keyword>
<evidence type="ECO:0000256" key="6">
    <source>
        <dbReference type="ARBA" id="ARBA00022792"/>
    </source>
</evidence>
<keyword evidence="5" id="KW-0375">Hydrogen ion transport</keyword>
<evidence type="ECO:0000313" key="17">
    <source>
        <dbReference type="Proteomes" id="UP000002748"/>
    </source>
</evidence>
<dbReference type="PANTHER" id="PTHR13822:SF7">
    <property type="entry name" value="ATP SYNTHASE SUBUNIT DELTA, MITOCHONDRIAL"/>
    <property type="match status" value="1"/>
</dbReference>
<evidence type="ECO:0000256" key="1">
    <source>
        <dbReference type="ARBA" id="ARBA00004273"/>
    </source>
</evidence>
<dbReference type="InterPro" id="IPR036771">
    <property type="entry name" value="ATPsynth_dsu/esu_N"/>
</dbReference>
<dbReference type="InterPro" id="IPR020546">
    <property type="entry name" value="ATP_synth_F1_dsu/esu_N"/>
</dbReference>
<keyword evidence="10" id="KW-0472">Membrane</keyword>
<dbReference type="SUPFAM" id="SSF51344">
    <property type="entry name" value="Epsilon subunit of F1F0-ATP synthase N-terminal domain"/>
    <property type="match status" value="1"/>
</dbReference>
<dbReference type="RefSeq" id="XP_014178110.1">
    <property type="nucleotide sequence ID" value="XM_014322635.1"/>
</dbReference>
<keyword evidence="6" id="KW-0999">Mitochondrion inner membrane</keyword>
<dbReference type="GO" id="GO:0046933">
    <property type="term" value="F:proton-transporting ATP synthase activity, rotational mechanism"/>
    <property type="evidence" value="ECO:0007669"/>
    <property type="project" value="InterPro"/>
</dbReference>